<name>A0A804NQJ2_MAIZE</name>
<keyword evidence="3" id="KW-1185">Reference proteome</keyword>
<reference evidence="2" key="3">
    <citation type="submission" date="2021-05" db="UniProtKB">
        <authorList>
            <consortium name="EnsemblPlants"/>
        </authorList>
    </citation>
    <scope>IDENTIFICATION</scope>
    <source>
        <strain evidence="2">cv. B73</strain>
    </source>
</reference>
<feature type="compositionally biased region" description="Basic and acidic residues" evidence="1">
    <location>
        <begin position="108"/>
        <end position="141"/>
    </location>
</feature>
<feature type="region of interest" description="Disordered" evidence="1">
    <location>
        <begin position="1"/>
        <end position="178"/>
    </location>
</feature>
<evidence type="ECO:0000313" key="3">
    <source>
        <dbReference type="Proteomes" id="UP000007305"/>
    </source>
</evidence>
<feature type="compositionally biased region" description="Basic residues" evidence="1">
    <location>
        <begin position="26"/>
        <end position="36"/>
    </location>
</feature>
<sequence>MVRSSARQRARRAAGKDRAPQSASSRRGKVRRRAGRAPRELEARTTVGEGARRTESLREREEGPQAGHRQRKAAARRLGERRGTAARERTEGGAPWTSGAGGRGNLRAAERNERPSCRTPGREKIQARSAREKEERVLAREKKLHGTRKKWSARRDKNSAWSEENQGGSGGAPTPAQGHAYVRSRTCAWTVRCASSRTHRDGGPSITPALEWANRPLLTTAGGHARPHVAALGSAKLRTAAGPCVAVRWIAHALVALEAPARC</sequence>
<feature type="compositionally biased region" description="Basic residues" evidence="1">
    <location>
        <begin position="142"/>
        <end position="152"/>
    </location>
</feature>
<organism evidence="2 3">
    <name type="scientific">Zea mays</name>
    <name type="common">Maize</name>
    <dbReference type="NCBI Taxonomy" id="4577"/>
    <lineage>
        <taxon>Eukaryota</taxon>
        <taxon>Viridiplantae</taxon>
        <taxon>Streptophyta</taxon>
        <taxon>Embryophyta</taxon>
        <taxon>Tracheophyta</taxon>
        <taxon>Spermatophyta</taxon>
        <taxon>Magnoliopsida</taxon>
        <taxon>Liliopsida</taxon>
        <taxon>Poales</taxon>
        <taxon>Poaceae</taxon>
        <taxon>PACMAD clade</taxon>
        <taxon>Panicoideae</taxon>
        <taxon>Andropogonodae</taxon>
        <taxon>Andropogoneae</taxon>
        <taxon>Tripsacinae</taxon>
        <taxon>Zea</taxon>
    </lineage>
</organism>
<proteinExistence type="predicted"/>
<accession>A0A804NQJ2</accession>
<dbReference type="Gramene" id="Zm00001eb178440_T001">
    <property type="protein sequence ID" value="Zm00001eb178440_P001"/>
    <property type="gene ID" value="Zm00001eb178440"/>
</dbReference>
<evidence type="ECO:0000256" key="1">
    <source>
        <dbReference type="SAM" id="MobiDB-lite"/>
    </source>
</evidence>
<dbReference type="Proteomes" id="UP000007305">
    <property type="component" value="Chromosome 4"/>
</dbReference>
<protein>
    <submittedName>
        <fullName evidence="2">Uncharacterized protein</fullName>
    </submittedName>
</protein>
<dbReference type="AlphaFoldDB" id="A0A804NQJ2"/>
<reference evidence="2" key="2">
    <citation type="submission" date="2019-07" db="EMBL/GenBank/DDBJ databases">
        <authorList>
            <person name="Seetharam A."/>
            <person name="Woodhouse M."/>
            <person name="Cannon E."/>
        </authorList>
    </citation>
    <scope>NUCLEOTIDE SEQUENCE [LARGE SCALE GENOMIC DNA]</scope>
    <source>
        <strain evidence="2">cv. B73</strain>
    </source>
</reference>
<dbReference type="EnsemblPlants" id="Zm00001eb178440_T001">
    <property type="protein sequence ID" value="Zm00001eb178440_P001"/>
    <property type="gene ID" value="Zm00001eb178440"/>
</dbReference>
<feature type="compositionally biased region" description="Basic and acidic residues" evidence="1">
    <location>
        <begin position="77"/>
        <end position="91"/>
    </location>
</feature>
<feature type="compositionally biased region" description="Basic and acidic residues" evidence="1">
    <location>
        <begin position="50"/>
        <end position="63"/>
    </location>
</feature>
<evidence type="ECO:0000313" key="2">
    <source>
        <dbReference type="EnsemblPlants" id="Zm00001eb178440_P001"/>
    </source>
</evidence>
<dbReference type="InParanoid" id="A0A804NQJ2"/>
<reference evidence="3" key="1">
    <citation type="journal article" date="2009" name="Science">
        <title>The B73 maize genome: complexity, diversity, and dynamics.</title>
        <authorList>
            <person name="Schnable P.S."/>
            <person name="Ware D."/>
            <person name="Fulton R.S."/>
            <person name="Stein J.C."/>
            <person name="Wei F."/>
            <person name="Pasternak S."/>
            <person name="Liang C."/>
            <person name="Zhang J."/>
            <person name="Fulton L."/>
            <person name="Graves T.A."/>
            <person name="Minx P."/>
            <person name="Reily A.D."/>
            <person name="Courtney L."/>
            <person name="Kruchowski S.S."/>
            <person name="Tomlinson C."/>
            <person name="Strong C."/>
            <person name="Delehaunty K."/>
            <person name="Fronick C."/>
            <person name="Courtney B."/>
            <person name="Rock S.M."/>
            <person name="Belter E."/>
            <person name="Du F."/>
            <person name="Kim K."/>
            <person name="Abbott R.M."/>
            <person name="Cotton M."/>
            <person name="Levy A."/>
            <person name="Marchetto P."/>
            <person name="Ochoa K."/>
            <person name="Jackson S.M."/>
            <person name="Gillam B."/>
            <person name="Chen W."/>
            <person name="Yan L."/>
            <person name="Higginbotham J."/>
            <person name="Cardenas M."/>
            <person name="Waligorski J."/>
            <person name="Applebaum E."/>
            <person name="Phelps L."/>
            <person name="Falcone J."/>
            <person name="Kanchi K."/>
            <person name="Thane T."/>
            <person name="Scimone A."/>
            <person name="Thane N."/>
            <person name="Henke J."/>
            <person name="Wang T."/>
            <person name="Ruppert J."/>
            <person name="Shah N."/>
            <person name="Rotter K."/>
            <person name="Hodges J."/>
            <person name="Ingenthron E."/>
            <person name="Cordes M."/>
            <person name="Kohlberg S."/>
            <person name="Sgro J."/>
            <person name="Delgado B."/>
            <person name="Mead K."/>
            <person name="Chinwalla A."/>
            <person name="Leonard S."/>
            <person name="Crouse K."/>
            <person name="Collura K."/>
            <person name="Kudrna D."/>
            <person name="Currie J."/>
            <person name="He R."/>
            <person name="Angelova A."/>
            <person name="Rajasekar S."/>
            <person name="Mueller T."/>
            <person name="Lomeli R."/>
            <person name="Scara G."/>
            <person name="Ko A."/>
            <person name="Delaney K."/>
            <person name="Wissotski M."/>
            <person name="Lopez G."/>
            <person name="Campos D."/>
            <person name="Braidotti M."/>
            <person name="Ashley E."/>
            <person name="Golser W."/>
            <person name="Kim H."/>
            <person name="Lee S."/>
            <person name="Lin J."/>
            <person name="Dujmic Z."/>
            <person name="Kim W."/>
            <person name="Talag J."/>
            <person name="Zuccolo A."/>
            <person name="Fan C."/>
            <person name="Sebastian A."/>
            <person name="Kramer M."/>
            <person name="Spiegel L."/>
            <person name="Nascimento L."/>
            <person name="Zutavern T."/>
            <person name="Miller B."/>
            <person name="Ambroise C."/>
            <person name="Muller S."/>
            <person name="Spooner W."/>
            <person name="Narechania A."/>
            <person name="Ren L."/>
            <person name="Wei S."/>
            <person name="Kumari S."/>
            <person name="Faga B."/>
            <person name="Levy M.J."/>
            <person name="McMahan L."/>
            <person name="Van Buren P."/>
            <person name="Vaughn M.W."/>
            <person name="Ying K."/>
            <person name="Yeh C.-T."/>
            <person name="Emrich S.J."/>
            <person name="Jia Y."/>
            <person name="Kalyanaraman A."/>
            <person name="Hsia A.-P."/>
            <person name="Barbazuk W.B."/>
            <person name="Baucom R.S."/>
            <person name="Brutnell T.P."/>
            <person name="Carpita N.C."/>
            <person name="Chaparro C."/>
            <person name="Chia J.-M."/>
            <person name="Deragon J.-M."/>
            <person name="Estill J.C."/>
            <person name="Fu Y."/>
            <person name="Jeddeloh J.A."/>
            <person name="Han Y."/>
            <person name="Lee H."/>
            <person name="Li P."/>
            <person name="Lisch D.R."/>
            <person name="Liu S."/>
            <person name="Liu Z."/>
            <person name="Nagel D.H."/>
            <person name="McCann M.C."/>
            <person name="SanMiguel P."/>
            <person name="Myers A.M."/>
            <person name="Nettleton D."/>
            <person name="Nguyen J."/>
            <person name="Penning B.W."/>
            <person name="Ponnala L."/>
            <person name="Schneider K.L."/>
            <person name="Schwartz D.C."/>
            <person name="Sharma A."/>
            <person name="Soderlund C."/>
            <person name="Springer N.M."/>
            <person name="Sun Q."/>
            <person name="Wang H."/>
            <person name="Waterman M."/>
            <person name="Westerman R."/>
            <person name="Wolfgruber T.K."/>
            <person name="Yang L."/>
            <person name="Yu Y."/>
            <person name="Zhang L."/>
            <person name="Zhou S."/>
            <person name="Zhu Q."/>
            <person name="Bennetzen J.L."/>
            <person name="Dawe R.K."/>
            <person name="Jiang J."/>
            <person name="Jiang N."/>
            <person name="Presting G.G."/>
            <person name="Wessler S.R."/>
            <person name="Aluru S."/>
            <person name="Martienssen R.A."/>
            <person name="Clifton S.W."/>
            <person name="McCombie W.R."/>
            <person name="Wing R.A."/>
            <person name="Wilson R.K."/>
        </authorList>
    </citation>
    <scope>NUCLEOTIDE SEQUENCE [LARGE SCALE GENOMIC DNA]</scope>
    <source>
        <strain evidence="3">cv. B73</strain>
    </source>
</reference>
<feature type="compositionally biased region" description="Basic residues" evidence="1">
    <location>
        <begin position="1"/>
        <end position="13"/>
    </location>
</feature>